<dbReference type="RefSeq" id="WP_221250653.1">
    <property type="nucleotide sequence ID" value="NZ_AP024355.1"/>
</dbReference>
<keyword evidence="2" id="KW-1185">Reference proteome</keyword>
<evidence type="ECO:0000313" key="1">
    <source>
        <dbReference type="EMBL" id="BCR03176.1"/>
    </source>
</evidence>
<evidence type="ECO:0008006" key="3">
    <source>
        <dbReference type="Google" id="ProtNLM"/>
    </source>
</evidence>
<reference evidence="1 2" key="1">
    <citation type="journal article" date="2016" name="C (Basel)">
        <title>Selective Growth of and Electricity Production by Marine Exoelectrogenic Bacteria in Self-Aggregated Hydrogel of Microbially Reduced Graphene Oxide.</title>
        <authorList>
            <person name="Yoshida N."/>
            <person name="Goto Y."/>
            <person name="Miyata Y."/>
        </authorList>
    </citation>
    <scope>NUCLEOTIDE SEQUENCE [LARGE SCALE GENOMIC DNA]</scope>
    <source>
        <strain evidence="1 2">NIT-T3</strain>
    </source>
</reference>
<dbReference type="Proteomes" id="UP001319827">
    <property type="component" value="Chromosome"/>
</dbReference>
<gene>
    <name evidence="1" type="ORF">DESUT3_02450</name>
</gene>
<name>A0ABN6DVJ5_9BACT</name>
<dbReference type="InterPro" id="IPR029058">
    <property type="entry name" value="AB_hydrolase_fold"/>
</dbReference>
<dbReference type="Gene3D" id="3.40.50.1820">
    <property type="entry name" value="alpha/beta hydrolase"/>
    <property type="match status" value="1"/>
</dbReference>
<sequence>MARMILLPGLGADERMFANLGTLEFALETPRLPVPGRGESMPSFAARTAGLLGIGSDDLLGGSSFGSMVASEIARQRQLRGLVLLGGALDSSGLRMLGGLRGFPLKLFPLRLLKPLVRTDKALELVFGPENPQMRALARQMMDAAPDALLLEGGRMAASYFPSGAPRCPVFAIHGGRDRVMAPPPVDGCRILAEAGHGIVYTHGPLVGDFLREAWHACPGA</sequence>
<protein>
    <recommendedName>
        <fullName evidence="3">Alpha/beta hydrolase</fullName>
    </recommendedName>
</protein>
<organism evidence="1 2">
    <name type="scientific">Desulfuromonas versatilis</name>
    <dbReference type="NCBI Taxonomy" id="2802975"/>
    <lineage>
        <taxon>Bacteria</taxon>
        <taxon>Pseudomonadati</taxon>
        <taxon>Thermodesulfobacteriota</taxon>
        <taxon>Desulfuromonadia</taxon>
        <taxon>Desulfuromonadales</taxon>
        <taxon>Desulfuromonadaceae</taxon>
        <taxon>Desulfuromonas</taxon>
    </lineage>
</organism>
<dbReference type="EMBL" id="AP024355">
    <property type="protein sequence ID" value="BCR03176.1"/>
    <property type="molecule type" value="Genomic_DNA"/>
</dbReference>
<proteinExistence type="predicted"/>
<reference evidence="1 2" key="2">
    <citation type="journal article" date="2021" name="Int. J. Syst. Evol. Microbiol.">
        <title>Isolation and Polyphasic Characterization of Desulfuromonas versatilis sp. Nov., an Electrogenic Bacteria Capable of Versatile Metabolism Isolated from a Graphene Oxide-Reducing Enrichment Culture.</title>
        <authorList>
            <person name="Xie L."/>
            <person name="Yoshida N."/>
            <person name="Ishii S."/>
            <person name="Meng L."/>
        </authorList>
    </citation>
    <scope>NUCLEOTIDE SEQUENCE [LARGE SCALE GENOMIC DNA]</scope>
    <source>
        <strain evidence="1 2">NIT-T3</strain>
    </source>
</reference>
<dbReference type="SUPFAM" id="SSF53474">
    <property type="entry name" value="alpha/beta-Hydrolases"/>
    <property type="match status" value="1"/>
</dbReference>
<accession>A0ABN6DVJ5</accession>
<evidence type="ECO:0000313" key="2">
    <source>
        <dbReference type="Proteomes" id="UP001319827"/>
    </source>
</evidence>